<protein>
    <recommendedName>
        <fullName evidence="1">Homing endonuclease LAGLIDADG domain-containing protein</fullName>
    </recommendedName>
</protein>
<evidence type="ECO:0000259" key="1">
    <source>
        <dbReference type="Pfam" id="PF03161"/>
    </source>
</evidence>
<dbReference type="Pfam" id="PF03161">
    <property type="entry name" value="LAGLIDADG_2"/>
    <property type="match status" value="1"/>
</dbReference>
<feature type="domain" description="Homing endonuclease LAGLIDADG" evidence="1">
    <location>
        <begin position="68"/>
        <end position="232"/>
    </location>
</feature>
<accession>A0A0F9XB20</accession>
<dbReference type="AlphaFoldDB" id="A0A0F9XB20"/>
<dbReference type="SUPFAM" id="SSF55608">
    <property type="entry name" value="Homing endonucleases"/>
    <property type="match status" value="1"/>
</dbReference>
<dbReference type="Gene3D" id="3.10.28.10">
    <property type="entry name" value="Homing endonucleases"/>
    <property type="match status" value="2"/>
</dbReference>
<dbReference type="EMBL" id="LAZR01000125">
    <property type="protein sequence ID" value="KKN88808.1"/>
    <property type="molecule type" value="Genomic_DNA"/>
</dbReference>
<sequence length="267" mass="30746">MLLSLPFEEIIARYQKGESQAQLANSFSVDRRTIRRRLVKADIPLRSGGEASKVQKNKAFTASTVVNELVDGMLLGDAWIEQGQDNARLGIEVTKKSEGWIEQISDILTAHEVKHSIGYRKPREKIINGIHTRSKESVMLRTSLYPNFAVQRLRWYPEGTKIVPRDLELTASSIAHWYWGDGSTSKYMVRLYTNNFLEKDCEFLVSCLLEFGVSFSISKSRKNPVLSLYNNSERERFLDLVRDHVPECFEYKVQKPVIVRRSKPTLF</sequence>
<dbReference type="InterPro" id="IPR027434">
    <property type="entry name" value="Homing_endonucl"/>
</dbReference>
<comment type="caution">
    <text evidence="2">The sequence shown here is derived from an EMBL/GenBank/DDBJ whole genome shotgun (WGS) entry which is preliminary data.</text>
</comment>
<reference evidence="2" key="1">
    <citation type="journal article" date="2015" name="Nature">
        <title>Complex archaea that bridge the gap between prokaryotes and eukaryotes.</title>
        <authorList>
            <person name="Spang A."/>
            <person name="Saw J.H."/>
            <person name="Jorgensen S.L."/>
            <person name="Zaremba-Niedzwiedzka K."/>
            <person name="Martijn J."/>
            <person name="Lind A.E."/>
            <person name="van Eijk R."/>
            <person name="Schleper C."/>
            <person name="Guy L."/>
            <person name="Ettema T.J."/>
        </authorList>
    </citation>
    <scope>NUCLEOTIDE SEQUENCE</scope>
</reference>
<evidence type="ECO:0000313" key="2">
    <source>
        <dbReference type="EMBL" id="KKN88808.1"/>
    </source>
</evidence>
<name>A0A0F9XB20_9ZZZZ</name>
<dbReference type="Gene3D" id="1.10.10.60">
    <property type="entry name" value="Homeodomain-like"/>
    <property type="match status" value="1"/>
</dbReference>
<gene>
    <name evidence="2" type="ORF">LCGC14_0244150</name>
</gene>
<dbReference type="GO" id="GO:0004519">
    <property type="term" value="F:endonuclease activity"/>
    <property type="evidence" value="ECO:0007669"/>
    <property type="project" value="InterPro"/>
</dbReference>
<proteinExistence type="predicted"/>
<organism evidence="2">
    <name type="scientific">marine sediment metagenome</name>
    <dbReference type="NCBI Taxonomy" id="412755"/>
    <lineage>
        <taxon>unclassified sequences</taxon>
        <taxon>metagenomes</taxon>
        <taxon>ecological metagenomes</taxon>
    </lineage>
</organism>
<dbReference type="InterPro" id="IPR004860">
    <property type="entry name" value="LAGLIDADG_dom"/>
</dbReference>